<dbReference type="InterPro" id="IPR029065">
    <property type="entry name" value="Enolase_C-like"/>
</dbReference>
<sequence>MGGITEAKRVVALASAFNTPVIPHGSSVYSYHLQIAFQNCPMAEYINLSKDGDQIVPYFGGLFLDEPLPKGGRILLDSDKAGFGVTLRKDGLMRPFVRSQEEVDCQFKRNAEYLDSFSYDREVKPIYPF</sequence>
<proteinExistence type="predicted"/>
<dbReference type="GO" id="GO:0016052">
    <property type="term" value="P:carbohydrate catabolic process"/>
    <property type="evidence" value="ECO:0007669"/>
    <property type="project" value="TreeGrafter"/>
</dbReference>
<evidence type="ECO:0000313" key="5">
    <source>
        <dbReference type="EMBL" id="KAI6649797.1"/>
    </source>
</evidence>
<comment type="cofactor">
    <cofactor evidence="1">
        <name>Mg(2+)</name>
        <dbReference type="ChEBI" id="CHEBI:18420"/>
    </cofactor>
</comment>
<dbReference type="AlphaFoldDB" id="A0AAV7JLX5"/>
<dbReference type="SUPFAM" id="SSF51604">
    <property type="entry name" value="Enolase C-terminal domain-like"/>
    <property type="match status" value="1"/>
</dbReference>
<evidence type="ECO:0000256" key="1">
    <source>
        <dbReference type="ARBA" id="ARBA00001946"/>
    </source>
</evidence>
<gene>
    <name evidence="5" type="ORF">LOD99_6586</name>
</gene>
<dbReference type="GO" id="GO:0016836">
    <property type="term" value="F:hydro-lyase activity"/>
    <property type="evidence" value="ECO:0007669"/>
    <property type="project" value="TreeGrafter"/>
</dbReference>
<name>A0AAV7JLX5_9METZ</name>
<keyword evidence="3" id="KW-0460">Magnesium</keyword>
<dbReference type="GO" id="GO:0000287">
    <property type="term" value="F:magnesium ion binding"/>
    <property type="evidence" value="ECO:0007669"/>
    <property type="project" value="TreeGrafter"/>
</dbReference>
<dbReference type="PANTHER" id="PTHR13794:SF58">
    <property type="entry name" value="MITOCHONDRIAL ENOLASE SUPERFAMILY MEMBER 1"/>
    <property type="match status" value="1"/>
</dbReference>
<evidence type="ECO:0000256" key="2">
    <source>
        <dbReference type="ARBA" id="ARBA00022723"/>
    </source>
</evidence>
<dbReference type="Proteomes" id="UP001165289">
    <property type="component" value="Unassembled WGS sequence"/>
</dbReference>
<evidence type="ECO:0000313" key="6">
    <source>
        <dbReference type="Proteomes" id="UP001165289"/>
    </source>
</evidence>
<dbReference type="Pfam" id="PF13378">
    <property type="entry name" value="MR_MLE_C"/>
    <property type="match status" value="1"/>
</dbReference>
<protein>
    <submittedName>
        <fullName evidence="5">Mitochondrial enolase superfamily member 1-like</fullName>
    </submittedName>
</protein>
<dbReference type="InterPro" id="IPR036849">
    <property type="entry name" value="Enolase-like_C_sf"/>
</dbReference>
<evidence type="ECO:0000256" key="3">
    <source>
        <dbReference type="ARBA" id="ARBA00022842"/>
    </source>
</evidence>
<evidence type="ECO:0000259" key="4">
    <source>
        <dbReference type="Pfam" id="PF13378"/>
    </source>
</evidence>
<dbReference type="InterPro" id="IPR046945">
    <property type="entry name" value="RHMD-like"/>
</dbReference>
<dbReference type="EMBL" id="JAKMXF010000318">
    <property type="protein sequence ID" value="KAI6649797.1"/>
    <property type="molecule type" value="Genomic_DNA"/>
</dbReference>
<keyword evidence="2" id="KW-0479">Metal-binding</keyword>
<comment type="caution">
    <text evidence="5">The sequence shown here is derived from an EMBL/GenBank/DDBJ whole genome shotgun (WGS) entry which is preliminary data.</text>
</comment>
<dbReference type="Gene3D" id="3.20.20.120">
    <property type="entry name" value="Enolase-like C-terminal domain"/>
    <property type="match status" value="1"/>
</dbReference>
<reference evidence="5 6" key="1">
    <citation type="journal article" date="2023" name="BMC Biol.">
        <title>The compact genome of the sponge Oopsacas minuta (Hexactinellida) is lacking key metazoan core genes.</title>
        <authorList>
            <person name="Santini S."/>
            <person name="Schenkelaars Q."/>
            <person name="Jourda C."/>
            <person name="Duchesne M."/>
            <person name="Belahbib H."/>
            <person name="Rocher C."/>
            <person name="Selva M."/>
            <person name="Riesgo A."/>
            <person name="Vervoort M."/>
            <person name="Leys S.P."/>
            <person name="Kodjabachian L."/>
            <person name="Le Bivic A."/>
            <person name="Borchiellini C."/>
            <person name="Claverie J.M."/>
            <person name="Renard E."/>
        </authorList>
    </citation>
    <scope>NUCLEOTIDE SEQUENCE [LARGE SCALE GENOMIC DNA]</scope>
    <source>
        <strain evidence="5">SPO-2</strain>
    </source>
</reference>
<dbReference type="PANTHER" id="PTHR13794">
    <property type="entry name" value="ENOLASE SUPERFAMILY, MANDELATE RACEMASE"/>
    <property type="match status" value="1"/>
</dbReference>
<organism evidence="5 6">
    <name type="scientific">Oopsacas minuta</name>
    <dbReference type="NCBI Taxonomy" id="111878"/>
    <lineage>
        <taxon>Eukaryota</taxon>
        <taxon>Metazoa</taxon>
        <taxon>Porifera</taxon>
        <taxon>Hexactinellida</taxon>
        <taxon>Hexasterophora</taxon>
        <taxon>Lyssacinosida</taxon>
        <taxon>Leucopsacidae</taxon>
        <taxon>Oopsacas</taxon>
    </lineage>
</organism>
<feature type="domain" description="Enolase C-terminal" evidence="4">
    <location>
        <begin position="1"/>
        <end position="90"/>
    </location>
</feature>
<accession>A0AAV7JLX5</accession>
<keyword evidence="6" id="KW-1185">Reference proteome</keyword>